<keyword evidence="2" id="KW-0472">Membrane</keyword>
<feature type="compositionally biased region" description="Polar residues" evidence="1">
    <location>
        <begin position="1"/>
        <end position="15"/>
    </location>
</feature>
<dbReference type="Proteomes" id="UP000594364">
    <property type="component" value="Chromosome 6"/>
</dbReference>
<proteinExistence type="predicted"/>
<keyword evidence="2" id="KW-0812">Transmembrane</keyword>
<organism evidence="3 4">
    <name type="scientific">Epichloe festucae (strain Fl1)</name>
    <dbReference type="NCBI Taxonomy" id="877507"/>
    <lineage>
        <taxon>Eukaryota</taxon>
        <taxon>Fungi</taxon>
        <taxon>Dikarya</taxon>
        <taxon>Ascomycota</taxon>
        <taxon>Pezizomycotina</taxon>
        <taxon>Sordariomycetes</taxon>
        <taxon>Hypocreomycetidae</taxon>
        <taxon>Hypocreales</taxon>
        <taxon>Clavicipitaceae</taxon>
        <taxon>Epichloe</taxon>
    </lineage>
</organism>
<dbReference type="EMBL" id="CP031390">
    <property type="protein sequence ID" value="QPH15831.1"/>
    <property type="molecule type" value="Genomic_DNA"/>
</dbReference>
<feature type="transmembrane region" description="Helical" evidence="2">
    <location>
        <begin position="172"/>
        <end position="191"/>
    </location>
</feature>
<dbReference type="InterPro" id="IPR006740">
    <property type="entry name" value="DUF604"/>
</dbReference>
<evidence type="ECO:0000313" key="3">
    <source>
        <dbReference type="EMBL" id="QPH15831.1"/>
    </source>
</evidence>
<evidence type="ECO:0000256" key="2">
    <source>
        <dbReference type="SAM" id="Phobius"/>
    </source>
</evidence>
<accession>A0A7U3Q137</accession>
<gene>
    <name evidence="3" type="ORF">C2857_000333</name>
</gene>
<keyword evidence="2" id="KW-1133">Transmembrane helix</keyword>
<sequence>MAPSQPSRATEPDTTANEERRRLDFTQWTIEGLHRDCPSDSSCTWTFRINTHVGSVINVSFEVNGPYANGGSITFGDFTVTSGWSEQYGEDKGFTTLSTVDNKNNPIAFTSYPDAEFTFTRYLASRIGPIGYDNTTLLLNVSFSSLNQVFELVQPTMGVAVRPFTVSVRRRTPAVVLICTAFLVLLGLGAFERSESRLQYALPLGLEAALPERLRVAKPCRSDLDYLRRAEYDLTRQIIYQKRCFRGVRNAATSREVIGHKPEPLIEDGASRILDLKSACNGSLPVDAPCDPITVQVPLPFPQRDYAEFIFGVASSAERLETSIPQFKHWLRGTKARLLAIVTDHGFSKWQMKKLESHFNQSGIHFIGVRPQNMSVGVNEQHFVAVRDLVQHADPSTKWGVIIDDDTFFPSLYPVAEMLDKQNASVPAYVGGLSENKDAVSFHGHMAFGGGGVFLSIPLLKLLEPHVESCLDESRIREGDGLIKYCVEEKTGTNFTEVKGLHQLDFGGDMGGFYESGKWHLSLHHWKTWHKAPVDKIAKIAHFCGGCLFQRWRFGPDTLFANGYSIATYKKGTANLQLDRTESTFTESGKGDDWEWSLGPMRDRTPEGEKKSYLLIDAEVVGDHLRQVYVHRAPQPEAGREVSLENAPKDEVIELWWDWK</sequence>
<evidence type="ECO:0000256" key="1">
    <source>
        <dbReference type="SAM" id="MobiDB-lite"/>
    </source>
</evidence>
<protein>
    <recommendedName>
        <fullName evidence="5">Glycosyltransferase family 31 protein</fullName>
    </recommendedName>
</protein>
<feature type="region of interest" description="Disordered" evidence="1">
    <location>
        <begin position="1"/>
        <end position="20"/>
    </location>
</feature>
<dbReference type="OrthoDB" id="414175at2759"/>
<reference evidence="3 4" key="1">
    <citation type="journal article" date="2018" name="PLoS Genet.">
        <title>Repeat elements organise 3D genome structure and mediate transcription in the filamentous fungus Epichloe festucae.</title>
        <authorList>
            <person name="Winter D.J."/>
            <person name="Ganley A.R.D."/>
            <person name="Young C.A."/>
            <person name="Liachko I."/>
            <person name="Schardl C.L."/>
            <person name="Dupont P.Y."/>
            <person name="Berry D."/>
            <person name="Ram A."/>
            <person name="Scott B."/>
            <person name="Cox M.P."/>
        </authorList>
    </citation>
    <scope>NUCLEOTIDE SEQUENCE [LARGE SCALE GENOMIC DNA]</scope>
    <source>
        <strain evidence="3 4">Fl1</strain>
    </source>
</reference>
<dbReference type="Gene3D" id="3.90.550.50">
    <property type="match status" value="1"/>
</dbReference>
<keyword evidence="4" id="KW-1185">Reference proteome</keyword>
<dbReference type="Pfam" id="PF04646">
    <property type="entry name" value="DUF604"/>
    <property type="match status" value="1"/>
</dbReference>
<evidence type="ECO:0008006" key="5">
    <source>
        <dbReference type="Google" id="ProtNLM"/>
    </source>
</evidence>
<evidence type="ECO:0000313" key="4">
    <source>
        <dbReference type="Proteomes" id="UP000594364"/>
    </source>
</evidence>
<dbReference type="AlphaFoldDB" id="A0A7U3Q137"/>
<name>A0A7U3Q137_EPIFF</name>
<dbReference type="PANTHER" id="PTHR10811">
    <property type="entry name" value="FRINGE-RELATED"/>
    <property type="match status" value="1"/>
</dbReference>